<protein>
    <submittedName>
        <fullName evidence="1">Uncharacterized protein</fullName>
    </submittedName>
</protein>
<accession>A0A080Z9H0</accession>
<sequence length="160" mass="18344">MTVSLFRSEKYDRKQVRNSWGETWKGFSYWSFVVLVVEFHMRASWVDYPFGYVEKQKKTAATHGAVHSTVKRQVGVMNRGGCIRSQCRGCVVELRSSQQNRNAPHMLAVCESIYGVLEWIEPPSSLASTKALAKANFNDLTDLRLHFTNTRWFCSKACVL</sequence>
<evidence type="ECO:0000313" key="1">
    <source>
        <dbReference type="EMBL" id="ETO63281.1"/>
    </source>
</evidence>
<dbReference type="Proteomes" id="UP000028582">
    <property type="component" value="Unassembled WGS sequence"/>
</dbReference>
<gene>
    <name evidence="1" type="ORF">F444_18995</name>
</gene>
<organism evidence="1 2">
    <name type="scientific">Phytophthora nicotianae P1976</name>
    <dbReference type="NCBI Taxonomy" id="1317066"/>
    <lineage>
        <taxon>Eukaryota</taxon>
        <taxon>Sar</taxon>
        <taxon>Stramenopiles</taxon>
        <taxon>Oomycota</taxon>
        <taxon>Peronosporomycetes</taxon>
        <taxon>Peronosporales</taxon>
        <taxon>Peronosporaceae</taxon>
        <taxon>Phytophthora</taxon>
    </lineage>
</organism>
<reference evidence="1 2" key="1">
    <citation type="submission" date="2013-11" db="EMBL/GenBank/DDBJ databases">
        <title>The Genome Sequence of Phytophthora parasitica P1976.</title>
        <authorList>
            <consortium name="The Broad Institute Genomics Platform"/>
            <person name="Russ C."/>
            <person name="Tyler B."/>
            <person name="Panabieres F."/>
            <person name="Shan W."/>
            <person name="Tripathy S."/>
            <person name="Grunwald N."/>
            <person name="Machado M."/>
            <person name="Johnson C.S."/>
            <person name="Walker B."/>
            <person name="Young S."/>
            <person name="Zeng Q."/>
            <person name="Gargeya S."/>
            <person name="Fitzgerald M."/>
            <person name="Haas B."/>
            <person name="Abouelleil A."/>
            <person name="Allen A.W."/>
            <person name="Alvarado L."/>
            <person name="Arachchi H.M."/>
            <person name="Berlin A.M."/>
            <person name="Chapman S.B."/>
            <person name="Gainer-Dewar J."/>
            <person name="Goldberg J."/>
            <person name="Griggs A."/>
            <person name="Gujja S."/>
            <person name="Hansen M."/>
            <person name="Howarth C."/>
            <person name="Imamovic A."/>
            <person name="Ireland A."/>
            <person name="Larimer J."/>
            <person name="McCowan C."/>
            <person name="Murphy C."/>
            <person name="Pearson M."/>
            <person name="Poon T.W."/>
            <person name="Priest M."/>
            <person name="Roberts A."/>
            <person name="Saif S."/>
            <person name="Shea T."/>
            <person name="Sisk P."/>
            <person name="Sykes S."/>
            <person name="Wortman J."/>
            <person name="Nusbaum C."/>
            <person name="Birren B."/>
        </authorList>
    </citation>
    <scope>NUCLEOTIDE SEQUENCE [LARGE SCALE GENOMIC DNA]</scope>
    <source>
        <strain evidence="1 2">P1976</strain>
    </source>
</reference>
<proteinExistence type="predicted"/>
<dbReference type="AlphaFoldDB" id="A0A080Z9H0"/>
<evidence type="ECO:0000313" key="2">
    <source>
        <dbReference type="Proteomes" id="UP000028582"/>
    </source>
</evidence>
<comment type="caution">
    <text evidence="1">The sequence shown here is derived from an EMBL/GenBank/DDBJ whole genome shotgun (WGS) entry which is preliminary data.</text>
</comment>
<dbReference type="EMBL" id="ANJA01003512">
    <property type="protein sequence ID" value="ETO63281.1"/>
    <property type="molecule type" value="Genomic_DNA"/>
</dbReference>
<name>A0A080Z9H0_PHYNI</name>